<sequence>MAMRSTPDWSPESDPNEGRLDDAALEAQDPSINIHNPQQTVQSSNPDGFQNDAQKGAQSAQPDSDAEDDSDGPMRFYNRFEDYMEIAAAPETFANYLDGHQEWFHRCAHPMQVNPIDQNSYAITIGHFGAFDYYVEPKVGLELLPPEQGIYGIRTVPVPDYDPPGYAVDFQAAMKLVAVDNPDEAAEQAVNTHVTWTLDLNVDVWFPRFIRVLPQGLIQRTGDRLLGQIVRQVSRRLTAKVQADFHESRNLPFPQQLQRNRSFF</sequence>
<evidence type="ECO:0000313" key="2">
    <source>
        <dbReference type="EMBL" id="MFG3817682.1"/>
    </source>
</evidence>
<dbReference type="InterPro" id="IPR023393">
    <property type="entry name" value="START-like_dom_sf"/>
</dbReference>
<accession>A0ABW7CA11</accession>
<name>A0ABW7CA11_9CYAN</name>
<feature type="compositionally biased region" description="Polar residues" evidence="1">
    <location>
        <begin position="30"/>
        <end position="62"/>
    </location>
</feature>
<keyword evidence="3" id="KW-1185">Reference proteome</keyword>
<evidence type="ECO:0000313" key="3">
    <source>
        <dbReference type="Proteomes" id="UP001604335"/>
    </source>
</evidence>
<dbReference type="RefSeq" id="WP_393012177.1">
    <property type="nucleotide sequence ID" value="NZ_JAZAQF010000050.1"/>
</dbReference>
<dbReference type="Pfam" id="PF09366">
    <property type="entry name" value="DUF1997"/>
    <property type="match status" value="1"/>
</dbReference>
<dbReference type="InterPro" id="IPR018971">
    <property type="entry name" value="DUF1997"/>
</dbReference>
<evidence type="ECO:0000256" key="1">
    <source>
        <dbReference type="SAM" id="MobiDB-lite"/>
    </source>
</evidence>
<gene>
    <name evidence="2" type="ORF">VPK24_08530</name>
</gene>
<proteinExistence type="predicted"/>
<protein>
    <submittedName>
        <fullName evidence="2">DUF1997 domain-containing protein</fullName>
    </submittedName>
</protein>
<dbReference type="Proteomes" id="UP001604335">
    <property type="component" value="Unassembled WGS sequence"/>
</dbReference>
<comment type="caution">
    <text evidence="2">The sequence shown here is derived from an EMBL/GenBank/DDBJ whole genome shotgun (WGS) entry which is preliminary data.</text>
</comment>
<reference evidence="3" key="1">
    <citation type="journal article" date="2024" name="Algal Res.">
        <title>Biochemical, toxicological and genomic investigation of a high-biomass producing Limnothrix strain isolated from Italian shallow drinking water reservoir.</title>
        <authorList>
            <person name="Simonazzi M."/>
            <person name="Shishido T.K."/>
            <person name="Delbaje E."/>
            <person name="Wahlsten M."/>
            <person name="Fewer D.P."/>
            <person name="Sivonen K."/>
            <person name="Pezzolesi L."/>
            <person name="Pistocchi R."/>
        </authorList>
    </citation>
    <scope>NUCLEOTIDE SEQUENCE [LARGE SCALE GENOMIC DNA]</scope>
    <source>
        <strain evidence="3">LRLZ20PSL1</strain>
    </source>
</reference>
<organism evidence="2 3">
    <name type="scientific">Limnothrix redekei LRLZ20PSL1</name>
    <dbReference type="NCBI Taxonomy" id="3112953"/>
    <lineage>
        <taxon>Bacteria</taxon>
        <taxon>Bacillati</taxon>
        <taxon>Cyanobacteriota</taxon>
        <taxon>Cyanophyceae</taxon>
        <taxon>Pseudanabaenales</taxon>
        <taxon>Pseudanabaenaceae</taxon>
        <taxon>Limnothrix</taxon>
    </lineage>
</organism>
<dbReference type="EMBL" id="JAZAQF010000050">
    <property type="protein sequence ID" value="MFG3817682.1"/>
    <property type="molecule type" value="Genomic_DNA"/>
</dbReference>
<feature type="region of interest" description="Disordered" evidence="1">
    <location>
        <begin position="1"/>
        <end position="75"/>
    </location>
</feature>
<dbReference type="Gene3D" id="3.30.530.20">
    <property type="match status" value="1"/>
</dbReference>